<protein>
    <recommendedName>
        <fullName evidence="3">DUF868 domain-containing protein</fullName>
    </recommendedName>
</protein>
<accession>A0AAD1ZEW4</accession>
<dbReference type="AlphaFoldDB" id="A0AAD1ZEW4"/>
<evidence type="ECO:0000313" key="2">
    <source>
        <dbReference type="Proteomes" id="UP000834106"/>
    </source>
</evidence>
<sequence length="360" mass="39851">MRDFASCFSEYTVQVSDTSCSSYSKNSCTSPGLIPSIQNAVTCLYRTILSTQKQFLISATWYKNNISQGLNITFGNDPSTAIKLNSNLRLFRKLKGSKSLEFDNSKIEVFWDFSTARYHTGPEPVDGYYVFLTVDSELGLILGDMGEEASIKKLNSGTQMAKFSLVSRQEHISGSSLYSTKAKFCENGAAHDISIRCSGENEGLKHSVLTVCIDKKMVIRVKRLQWNFRGNQIIFLDGLLVDLLWDVHDWFFNPAASGYAVFLFRTRSGMGSRLWLEEKLDEEKDEFSLMIYAYPAPLPFFSDSAVAPTPPSTSPLEDPAPLPFFSDSAAAPTPTVSDFEAAAAAHLLQALGPPQLASEI</sequence>
<evidence type="ECO:0000313" key="1">
    <source>
        <dbReference type="EMBL" id="CAI9768572.1"/>
    </source>
</evidence>
<dbReference type="InterPro" id="IPR008586">
    <property type="entry name" value="DUF868_pln"/>
</dbReference>
<name>A0AAD1ZEW4_9LAMI</name>
<dbReference type="EMBL" id="OU503044">
    <property type="protein sequence ID" value="CAI9768572.1"/>
    <property type="molecule type" value="Genomic_DNA"/>
</dbReference>
<organism evidence="1 2">
    <name type="scientific">Fraxinus pennsylvanica</name>
    <dbReference type="NCBI Taxonomy" id="56036"/>
    <lineage>
        <taxon>Eukaryota</taxon>
        <taxon>Viridiplantae</taxon>
        <taxon>Streptophyta</taxon>
        <taxon>Embryophyta</taxon>
        <taxon>Tracheophyta</taxon>
        <taxon>Spermatophyta</taxon>
        <taxon>Magnoliopsida</taxon>
        <taxon>eudicotyledons</taxon>
        <taxon>Gunneridae</taxon>
        <taxon>Pentapetalae</taxon>
        <taxon>asterids</taxon>
        <taxon>lamiids</taxon>
        <taxon>Lamiales</taxon>
        <taxon>Oleaceae</taxon>
        <taxon>Oleeae</taxon>
        <taxon>Fraxinus</taxon>
    </lineage>
</organism>
<evidence type="ECO:0008006" key="3">
    <source>
        <dbReference type="Google" id="ProtNLM"/>
    </source>
</evidence>
<reference evidence="1" key="1">
    <citation type="submission" date="2023-05" db="EMBL/GenBank/DDBJ databases">
        <authorList>
            <person name="Huff M."/>
        </authorList>
    </citation>
    <scope>NUCLEOTIDE SEQUENCE</scope>
</reference>
<dbReference type="Proteomes" id="UP000834106">
    <property type="component" value="Chromosome 9"/>
</dbReference>
<dbReference type="PANTHER" id="PTHR31972:SF48">
    <property type="entry name" value="OS04G0407500 PROTEIN"/>
    <property type="match status" value="1"/>
</dbReference>
<dbReference type="PANTHER" id="PTHR31972">
    <property type="entry name" value="EXPRESSED PROTEIN"/>
    <property type="match status" value="1"/>
</dbReference>
<keyword evidence="2" id="KW-1185">Reference proteome</keyword>
<proteinExistence type="predicted"/>
<gene>
    <name evidence="1" type="ORF">FPE_LOCUS16002</name>
</gene>
<dbReference type="Pfam" id="PF05910">
    <property type="entry name" value="DUF868"/>
    <property type="match status" value="1"/>
</dbReference>